<dbReference type="CDD" id="cd17043">
    <property type="entry name" value="RA"/>
    <property type="match status" value="1"/>
</dbReference>
<evidence type="ECO:0000313" key="2">
    <source>
        <dbReference type="EMBL" id="CAI6356019.1"/>
    </source>
</evidence>
<evidence type="ECO:0000313" key="3">
    <source>
        <dbReference type="Proteomes" id="UP001160148"/>
    </source>
</evidence>
<proteinExistence type="predicted"/>
<organism evidence="2 3">
    <name type="scientific">Macrosiphum euphorbiae</name>
    <name type="common">potato aphid</name>
    <dbReference type="NCBI Taxonomy" id="13131"/>
    <lineage>
        <taxon>Eukaryota</taxon>
        <taxon>Metazoa</taxon>
        <taxon>Ecdysozoa</taxon>
        <taxon>Arthropoda</taxon>
        <taxon>Hexapoda</taxon>
        <taxon>Insecta</taxon>
        <taxon>Pterygota</taxon>
        <taxon>Neoptera</taxon>
        <taxon>Paraneoptera</taxon>
        <taxon>Hemiptera</taxon>
        <taxon>Sternorrhyncha</taxon>
        <taxon>Aphidomorpha</taxon>
        <taxon>Aphidoidea</taxon>
        <taxon>Aphididae</taxon>
        <taxon>Macrosiphini</taxon>
        <taxon>Macrosiphum</taxon>
    </lineage>
</organism>
<dbReference type="PANTHER" id="PTHR21298:SF2">
    <property type="entry name" value="GH01721P"/>
    <property type="match status" value="1"/>
</dbReference>
<protein>
    <recommendedName>
        <fullName evidence="1">Ras-associating domain-containing protein</fullName>
    </recommendedName>
</protein>
<accession>A0AAV0WJM6</accession>
<keyword evidence="3" id="KW-1185">Reference proteome</keyword>
<dbReference type="SUPFAM" id="SSF54236">
    <property type="entry name" value="Ubiquitin-like"/>
    <property type="match status" value="2"/>
</dbReference>
<evidence type="ECO:0000259" key="1">
    <source>
        <dbReference type="PROSITE" id="PS50200"/>
    </source>
</evidence>
<feature type="domain" description="Ras-associating" evidence="1">
    <location>
        <begin position="137"/>
        <end position="228"/>
    </location>
</feature>
<sequence>MLKHVHRAKCADTLSIVSTASSFNHEPMSSRCSSITSLNISNPVDTIKVYTKCLRADLEYKTLGLAYTTTCSEVISILLNKYRMRHRDPNLFFMTMEINLRKIGLRTVFVLDNESCPAVLQSCHPRGESRFCLQSKKGGLVKVYDGELMPGSKYKSLLISERTTVDELIKILLNCYNSKEQVEQFSLYELSKSEEYQRKLHHDDMPLNVQCCWPSNRDYIFIIKRNPNYKSKQVQTIWTDHHEEKEEPSTNEYENFIYI</sequence>
<dbReference type="PROSITE" id="PS50200">
    <property type="entry name" value="RA"/>
    <property type="match status" value="2"/>
</dbReference>
<dbReference type="InterPro" id="IPR000159">
    <property type="entry name" value="RA_dom"/>
</dbReference>
<reference evidence="2 3" key="1">
    <citation type="submission" date="2023-01" db="EMBL/GenBank/DDBJ databases">
        <authorList>
            <person name="Whitehead M."/>
        </authorList>
    </citation>
    <scope>NUCLEOTIDE SEQUENCE [LARGE SCALE GENOMIC DNA]</scope>
</reference>
<gene>
    <name evidence="2" type="ORF">MEUPH1_LOCUS11803</name>
</gene>
<dbReference type="GO" id="GO:0045742">
    <property type="term" value="P:positive regulation of epidermal growth factor receptor signaling pathway"/>
    <property type="evidence" value="ECO:0007669"/>
    <property type="project" value="TreeGrafter"/>
</dbReference>
<dbReference type="Gene3D" id="3.10.20.90">
    <property type="entry name" value="Phosphatidylinositol 3-kinase Catalytic Subunit, Chain A, domain 1"/>
    <property type="match status" value="2"/>
</dbReference>
<dbReference type="InterPro" id="IPR029071">
    <property type="entry name" value="Ubiquitin-like_domsf"/>
</dbReference>
<dbReference type="EMBL" id="CARXXK010000002">
    <property type="protein sequence ID" value="CAI6356019.1"/>
    <property type="molecule type" value="Genomic_DNA"/>
</dbReference>
<dbReference type="GO" id="GO:0007165">
    <property type="term" value="P:signal transduction"/>
    <property type="evidence" value="ECO:0007669"/>
    <property type="project" value="InterPro"/>
</dbReference>
<dbReference type="GO" id="GO:0045743">
    <property type="term" value="P:positive regulation of fibroblast growth factor receptor signaling pathway"/>
    <property type="evidence" value="ECO:0007669"/>
    <property type="project" value="TreeGrafter"/>
</dbReference>
<feature type="domain" description="Ras-associating" evidence="1">
    <location>
        <begin position="43"/>
        <end position="134"/>
    </location>
</feature>
<dbReference type="PANTHER" id="PTHR21298">
    <property type="entry name" value="GH01721P"/>
    <property type="match status" value="1"/>
</dbReference>
<dbReference type="Pfam" id="PF00788">
    <property type="entry name" value="RA"/>
    <property type="match status" value="2"/>
</dbReference>
<name>A0AAV0WJM6_9HEMI</name>
<dbReference type="AlphaFoldDB" id="A0AAV0WJM6"/>
<dbReference type="Proteomes" id="UP001160148">
    <property type="component" value="Unassembled WGS sequence"/>
</dbReference>
<comment type="caution">
    <text evidence="2">The sequence shown here is derived from an EMBL/GenBank/DDBJ whole genome shotgun (WGS) entry which is preliminary data.</text>
</comment>
<dbReference type="SMART" id="SM00314">
    <property type="entry name" value="RA"/>
    <property type="match status" value="2"/>
</dbReference>